<dbReference type="InterPro" id="IPR029033">
    <property type="entry name" value="His_PPase_superfam"/>
</dbReference>
<dbReference type="PANTHER" id="PTHR16469:SF27">
    <property type="entry name" value="UBIQUITIN-ASSOCIATED AND SH3 DOMAIN-CONTAINING BA-RELATED"/>
    <property type="match status" value="1"/>
</dbReference>
<feature type="compositionally biased region" description="Polar residues" evidence="1">
    <location>
        <begin position="238"/>
        <end position="257"/>
    </location>
</feature>
<dbReference type="PANTHER" id="PTHR16469">
    <property type="entry name" value="UBIQUITIN-ASSOCIATED AND SH3 DOMAIN-CONTAINING BA-RELATED"/>
    <property type="match status" value="1"/>
</dbReference>
<feature type="region of interest" description="Disordered" evidence="1">
    <location>
        <begin position="468"/>
        <end position="496"/>
    </location>
</feature>
<feature type="compositionally biased region" description="Polar residues" evidence="1">
    <location>
        <begin position="654"/>
        <end position="688"/>
    </location>
</feature>
<dbReference type="InterPro" id="IPR013078">
    <property type="entry name" value="His_Pase_superF_clade-1"/>
</dbReference>
<feature type="region of interest" description="Disordered" evidence="1">
    <location>
        <begin position="69"/>
        <end position="94"/>
    </location>
</feature>
<feature type="compositionally biased region" description="Basic and acidic residues" evidence="1">
    <location>
        <begin position="636"/>
        <end position="653"/>
    </location>
</feature>
<proteinExistence type="predicted"/>
<dbReference type="InterPro" id="IPR051710">
    <property type="entry name" value="Phosphatase_SH3-domain"/>
</dbReference>
<feature type="compositionally biased region" description="Polar residues" evidence="1">
    <location>
        <begin position="478"/>
        <end position="488"/>
    </location>
</feature>
<gene>
    <name evidence="2" type="ORF">Slin15195_G026090</name>
</gene>
<name>A0A9Q9EFT2_9PEZI</name>
<feature type="compositionally biased region" description="Polar residues" evidence="1">
    <location>
        <begin position="69"/>
        <end position="83"/>
    </location>
</feature>
<organism evidence="2 3">
    <name type="scientific">Septoria linicola</name>
    <dbReference type="NCBI Taxonomy" id="215465"/>
    <lineage>
        <taxon>Eukaryota</taxon>
        <taxon>Fungi</taxon>
        <taxon>Dikarya</taxon>
        <taxon>Ascomycota</taxon>
        <taxon>Pezizomycotina</taxon>
        <taxon>Dothideomycetes</taxon>
        <taxon>Dothideomycetidae</taxon>
        <taxon>Mycosphaerellales</taxon>
        <taxon>Mycosphaerellaceae</taxon>
        <taxon>Septoria</taxon>
    </lineage>
</organism>
<feature type="region of interest" description="Disordered" evidence="1">
    <location>
        <begin position="566"/>
        <end position="708"/>
    </location>
</feature>
<dbReference type="AlphaFoldDB" id="A0A9Q9EFT2"/>
<protein>
    <submittedName>
        <fullName evidence="2">Histidine phosphatase superfamily, clade-1</fullName>
    </submittedName>
</protein>
<keyword evidence="3" id="KW-1185">Reference proteome</keyword>
<feature type="compositionally biased region" description="Polar residues" evidence="1">
    <location>
        <begin position="597"/>
        <end position="606"/>
    </location>
</feature>
<evidence type="ECO:0000256" key="1">
    <source>
        <dbReference type="SAM" id="MobiDB-lite"/>
    </source>
</evidence>
<dbReference type="Gene3D" id="3.40.50.1240">
    <property type="entry name" value="Phosphoglycerate mutase-like"/>
    <property type="match status" value="1"/>
</dbReference>
<feature type="compositionally biased region" description="Basic residues" evidence="1">
    <location>
        <begin position="84"/>
        <end position="94"/>
    </location>
</feature>
<accession>A0A9Q9EFT2</accession>
<dbReference type="Proteomes" id="UP001056384">
    <property type="component" value="Chromosome 2"/>
</dbReference>
<sequence length="781" mass="85224">MAQKDQPQAPAVVIIARHGMRLDAADQSWHLSTPAPYDPPLTYGGWQQCRTLGTRIASLLYAREQEYNNAQPEASDNGTNGTHTPRRRKKKKHRVVIHTSPFLRCLQTSVAISAGMAQFEEPGDKTKSSKPKSPGYMHSGLHSPRLHAMSGSTSPSLAPIAEPKHDLAHQLARRTLAEHKRYRKAKIRVDAFLGEWLNPQYFDHITPPPPSPLMVAGAKAELHQNEAVDLFTPTISHRSSNNSLWSGNNTRPQSSKSSLDDWSHVTNALHAPTPRRDRSNSASSVGSNDSHHSHHSASGRKSPFRPSHMLQPLTSTIPKPEYSVYHPPIPSYAISNADHIPRGYVSHARNATVDVDYNWDSSRPPLSWGDGGDFGEEWSSMHRRFRRGLNNMIAWYSEHDANDRGEDALGLEQADRPSIYHYDEEEEDLVVVMVTHGAGSNALIGGLTSQPVLLDVGMASLTMAVRKQNAPPLAPSHAASTPDGTSSPSPEPGAMQRRRSAYDLGLSDIYEMKLVASSEHLRPGVDPTKLAASNATSNVRTAKEALAKYKRVGGGAHAEAGAGIDASWNLGEPKPPTGPARTSSNSALGSIRRPSAPTINRSNTQPVERVSSPPPFTTGLWTPPSGRSTPLLNAQKLKEEKDVLFSKLNDRSGRNSPIRKSTLDSNGSLQDSRPGTANSQQPSDQASADTGDVGGKADRKTVDSVLGMDGDEAHDEIAQEAADEIVDLPQVAKEAPSSLSRGLSVKTLWGRPQFQRTQSEDKVTRTWNKQPKRRWTVTEHD</sequence>
<dbReference type="SUPFAM" id="SSF53254">
    <property type="entry name" value="Phosphoglycerate mutase-like"/>
    <property type="match status" value="1"/>
</dbReference>
<reference evidence="2" key="1">
    <citation type="submission" date="2022-06" db="EMBL/GenBank/DDBJ databases">
        <title>Complete genome sequences of two strains of the flax pathogen Septoria linicola.</title>
        <authorList>
            <person name="Lapalu N."/>
            <person name="Simon A."/>
            <person name="Demenou B."/>
            <person name="Paumier D."/>
            <person name="Guillot M.-P."/>
            <person name="Gout L."/>
            <person name="Valade R."/>
        </authorList>
    </citation>
    <scope>NUCLEOTIDE SEQUENCE</scope>
    <source>
        <strain evidence="2">SE15195</strain>
    </source>
</reference>
<evidence type="ECO:0000313" key="3">
    <source>
        <dbReference type="Proteomes" id="UP001056384"/>
    </source>
</evidence>
<evidence type="ECO:0000313" key="2">
    <source>
        <dbReference type="EMBL" id="USW49290.1"/>
    </source>
</evidence>
<dbReference type="EMBL" id="CP099419">
    <property type="protein sequence ID" value="USW49290.1"/>
    <property type="molecule type" value="Genomic_DNA"/>
</dbReference>
<feature type="region of interest" description="Disordered" evidence="1">
    <location>
        <begin position="756"/>
        <end position="781"/>
    </location>
</feature>
<feature type="region of interest" description="Disordered" evidence="1">
    <location>
        <begin position="117"/>
        <end position="140"/>
    </location>
</feature>
<dbReference type="SMART" id="SM00855">
    <property type="entry name" value="PGAM"/>
    <property type="match status" value="1"/>
</dbReference>
<feature type="region of interest" description="Disordered" evidence="1">
    <location>
        <begin position="238"/>
        <end position="319"/>
    </location>
</feature>